<dbReference type="GO" id="GO:0016787">
    <property type="term" value="F:hydrolase activity"/>
    <property type="evidence" value="ECO:0007669"/>
    <property type="project" value="UniProtKB-KW"/>
</dbReference>
<evidence type="ECO:0000256" key="1">
    <source>
        <dbReference type="ARBA" id="ARBA00001946"/>
    </source>
</evidence>
<comment type="cofactor">
    <cofactor evidence="1 9">
        <name>Mg(2+)</name>
        <dbReference type="ChEBI" id="CHEBI:18420"/>
    </cofactor>
</comment>
<evidence type="ECO:0000313" key="10">
    <source>
        <dbReference type="EMBL" id="BBO79922.1"/>
    </source>
</evidence>
<dbReference type="NCBIfam" id="TIGR01573">
    <property type="entry name" value="cas2"/>
    <property type="match status" value="1"/>
</dbReference>
<dbReference type="EC" id="3.1.-.-" evidence="9"/>
<keyword evidence="8 9" id="KW-0051">Antiviral defense</keyword>
<organism evidence="10 11">
    <name type="scientific">Desulfosarcina ovata subsp. sediminis</name>
    <dbReference type="NCBI Taxonomy" id="885957"/>
    <lineage>
        <taxon>Bacteria</taxon>
        <taxon>Pseudomonadati</taxon>
        <taxon>Thermodesulfobacteriota</taxon>
        <taxon>Desulfobacteria</taxon>
        <taxon>Desulfobacterales</taxon>
        <taxon>Desulfosarcinaceae</taxon>
        <taxon>Desulfosarcina</taxon>
    </lineage>
</organism>
<protein>
    <recommendedName>
        <fullName evidence="9">CRISPR-associated endoribonuclease Cas2</fullName>
        <ecNumber evidence="9">3.1.-.-</ecNumber>
    </recommendedName>
</protein>
<evidence type="ECO:0000256" key="4">
    <source>
        <dbReference type="ARBA" id="ARBA00022723"/>
    </source>
</evidence>
<dbReference type="GO" id="GO:0051607">
    <property type="term" value="P:defense response to virus"/>
    <property type="evidence" value="ECO:0007669"/>
    <property type="project" value="UniProtKB-UniRule"/>
</dbReference>
<evidence type="ECO:0000313" key="11">
    <source>
        <dbReference type="Proteomes" id="UP000425960"/>
    </source>
</evidence>
<dbReference type="PANTHER" id="PTHR34405">
    <property type="entry name" value="CRISPR-ASSOCIATED ENDORIBONUCLEASE CAS2"/>
    <property type="match status" value="1"/>
</dbReference>
<dbReference type="PANTHER" id="PTHR34405:SF3">
    <property type="entry name" value="CRISPR-ASSOCIATED ENDORIBONUCLEASE CAS2 3"/>
    <property type="match status" value="1"/>
</dbReference>
<dbReference type="GO" id="GO:0043571">
    <property type="term" value="P:maintenance of CRISPR repeat elements"/>
    <property type="evidence" value="ECO:0007669"/>
    <property type="project" value="UniProtKB-UniRule"/>
</dbReference>
<evidence type="ECO:0000256" key="2">
    <source>
        <dbReference type="ARBA" id="ARBA00009959"/>
    </source>
</evidence>
<gene>
    <name evidence="9" type="primary">cas2</name>
    <name evidence="10" type="ORF">DSCO28_04880</name>
</gene>
<dbReference type="Gene3D" id="3.30.70.240">
    <property type="match status" value="1"/>
</dbReference>
<evidence type="ECO:0000256" key="3">
    <source>
        <dbReference type="ARBA" id="ARBA00022722"/>
    </source>
</evidence>
<evidence type="ECO:0000256" key="7">
    <source>
        <dbReference type="ARBA" id="ARBA00022842"/>
    </source>
</evidence>
<keyword evidence="3 9" id="KW-0540">Nuclease</keyword>
<comment type="function">
    <text evidence="9">CRISPR (clustered regularly interspaced short palindromic repeat), is an adaptive immune system that provides protection against mobile genetic elements (viruses, transposable elements and conjugative plasmids). CRISPR clusters contain sequences complementary to antecedent mobile elements and target invading nucleic acids. CRISPR clusters are transcribed and processed into CRISPR RNA (crRNA). Functions as a ssRNA-specific endoribonuclease. Involved in the integration of spacer DNA into the CRISPR cassette.</text>
</comment>
<dbReference type="InterPro" id="IPR019199">
    <property type="entry name" value="Virulence_VapD/CRISPR_Cas2"/>
</dbReference>
<keyword evidence="5 9" id="KW-0255">Endonuclease</keyword>
<reference evidence="10 11" key="1">
    <citation type="submission" date="2019-11" db="EMBL/GenBank/DDBJ databases">
        <title>Comparative genomics of hydrocarbon-degrading Desulfosarcina strains.</title>
        <authorList>
            <person name="Watanabe M."/>
            <person name="Kojima H."/>
            <person name="Fukui M."/>
        </authorList>
    </citation>
    <scope>NUCLEOTIDE SEQUENCE [LARGE SCALE GENOMIC DNA]</scope>
    <source>
        <strain evidence="10 11">28bB2T</strain>
    </source>
</reference>
<dbReference type="AlphaFoldDB" id="A0A5K7ZD52"/>
<keyword evidence="4 9" id="KW-0479">Metal-binding</keyword>
<dbReference type="SUPFAM" id="SSF143430">
    <property type="entry name" value="TTP0101/SSO1404-like"/>
    <property type="match status" value="1"/>
</dbReference>
<dbReference type="CDD" id="cd09725">
    <property type="entry name" value="Cas2_I_II_III"/>
    <property type="match status" value="1"/>
</dbReference>
<accession>A0A5K7ZD52</accession>
<comment type="similarity">
    <text evidence="2 9">Belongs to the CRISPR-associated endoribonuclease Cas2 protein family.</text>
</comment>
<dbReference type="KEGG" id="dov:DSCO28_04880"/>
<dbReference type="InterPro" id="IPR021127">
    <property type="entry name" value="CRISPR_associated_Cas2"/>
</dbReference>
<dbReference type="HAMAP" id="MF_01471">
    <property type="entry name" value="Cas2"/>
    <property type="match status" value="1"/>
</dbReference>
<evidence type="ECO:0000256" key="8">
    <source>
        <dbReference type="ARBA" id="ARBA00023118"/>
    </source>
</evidence>
<dbReference type="GO" id="GO:0004521">
    <property type="term" value="F:RNA endonuclease activity"/>
    <property type="evidence" value="ECO:0007669"/>
    <property type="project" value="InterPro"/>
</dbReference>
<evidence type="ECO:0000256" key="5">
    <source>
        <dbReference type="ARBA" id="ARBA00022759"/>
    </source>
</evidence>
<evidence type="ECO:0000256" key="9">
    <source>
        <dbReference type="HAMAP-Rule" id="MF_01471"/>
    </source>
</evidence>
<dbReference type="Proteomes" id="UP000425960">
    <property type="component" value="Chromosome"/>
</dbReference>
<feature type="binding site" evidence="9">
    <location>
        <position position="14"/>
    </location>
    <ligand>
        <name>Mg(2+)</name>
        <dbReference type="ChEBI" id="CHEBI:18420"/>
        <note>catalytic</note>
    </ligand>
</feature>
<evidence type="ECO:0000256" key="6">
    <source>
        <dbReference type="ARBA" id="ARBA00022801"/>
    </source>
</evidence>
<comment type="subunit">
    <text evidence="9">Homodimer, forms a heterotetramer with a Cas1 homodimer.</text>
</comment>
<sequence>MSRPGKKWYLIAYDIRNEKRLRRLHYYLKKRAVALQKSVFLLHANTAQLKEVEGQIKIRIDDREDDVRRYPIYGPNAIWGAGMQAAALESLYTRSSGKSSKSGGLEGLFRKIFKRKRP</sequence>
<dbReference type="EMBL" id="AP021876">
    <property type="protein sequence ID" value="BBO79922.1"/>
    <property type="molecule type" value="Genomic_DNA"/>
</dbReference>
<proteinExistence type="inferred from homology"/>
<keyword evidence="7 9" id="KW-0460">Magnesium</keyword>
<name>A0A5K7ZD52_9BACT</name>
<dbReference type="GO" id="GO:0046872">
    <property type="term" value="F:metal ion binding"/>
    <property type="evidence" value="ECO:0007669"/>
    <property type="project" value="UniProtKB-UniRule"/>
</dbReference>
<dbReference type="Pfam" id="PF09827">
    <property type="entry name" value="CRISPR_Cas2"/>
    <property type="match status" value="1"/>
</dbReference>
<keyword evidence="6 9" id="KW-0378">Hydrolase</keyword>